<gene>
    <name evidence="1" type="ORF">DAKH74_004160</name>
</gene>
<dbReference type="Proteomes" id="UP001377567">
    <property type="component" value="Unassembled WGS sequence"/>
</dbReference>
<keyword evidence="2" id="KW-1185">Reference proteome</keyword>
<name>A0AAV5RQL3_MAUHU</name>
<sequence>MCVYVCLQLHVVYSEQQSGDNTHRDNSTANVTIINYLLHTNMHCMLTTWLLLVCAAAVAHAGIATTVQTVGFAPGIHAVPVSVVVQALVHSVAASLRRNAAYAVLLQKTRGTHSPPWQLGVFHSDNAPDTAYPAEIPAGWAEGGDALRLVVVSAGGRTPLYYTGELVLSRPSGSDSGGDSGAPWLLSAEEELPPTDDTGMALAILATPAAAEHDEYEDEHVQRKMALDDREPIETREPSVVSVGGWARPHVTAQGAAQGAASAAPSALGVLPLTARKPRLAPRSAAA</sequence>
<reference evidence="1 2" key="1">
    <citation type="journal article" date="2023" name="Elife">
        <title>Identification of key yeast species and microbe-microbe interactions impacting larval growth of Drosophila in the wild.</title>
        <authorList>
            <person name="Mure A."/>
            <person name="Sugiura Y."/>
            <person name="Maeda R."/>
            <person name="Honda K."/>
            <person name="Sakurai N."/>
            <person name="Takahashi Y."/>
            <person name="Watada M."/>
            <person name="Katoh T."/>
            <person name="Gotoh A."/>
            <person name="Gotoh Y."/>
            <person name="Taniguchi I."/>
            <person name="Nakamura K."/>
            <person name="Hayashi T."/>
            <person name="Katayama T."/>
            <person name="Uemura T."/>
            <person name="Hattori Y."/>
        </authorList>
    </citation>
    <scope>NUCLEOTIDE SEQUENCE [LARGE SCALE GENOMIC DNA]</scope>
    <source>
        <strain evidence="1 2">KH-74</strain>
    </source>
</reference>
<accession>A0AAV5RQL3</accession>
<evidence type="ECO:0000313" key="1">
    <source>
        <dbReference type="EMBL" id="GMM53800.1"/>
    </source>
</evidence>
<comment type="caution">
    <text evidence="1">The sequence shown here is derived from an EMBL/GenBank/DDBJ whole genome shotgun (WGS) entry which is preliminary data.</text>
</comment>
<dbReference type="EMBL" id="BTGD01000001">
    <property type="protein sequence ID" value="GMM53800.1"/>
    <property type="molecule type" value="Genomic_DNA"/>
</dbReference>
<proteinExistence type="predicted"/>
<dbReference type="AlphaFoldDB" id="A0AAV5RQL3"/>
<evidence type="ECO:0000313" key="2">
    <source>
        <dbReference type="Proteomes" id="UP001377567"/>
    </source>
</evidence>
<protein>
    <submittedName>
        <fullName evidence="1">Uncharacterized protein</fullName>
    </submittedName>
</protein>
<organism evidence="1 2">
    <name type="scientific">Maudiozyma humilis</name>
    <name type="common">Sour dough yeast</name>
    <name type="synonym">Kazachstania humilis</name>
    <dbReference type="NCBI Taxonomy" id="51915"/>
    <lineage>
        <taxon>Eukaryota</taxon>
        <taxon>Fungi</taxon>
        <taxon>Dikarya</taxon>
        <taxon>Ascomycota</taxon>
        <taxon>Saccharomycotina</taxon>
        <taxon>Saccharomycetes</taxon>
        <taxon>Saccharomycetales</taxon>
        <taxon>Saccharomycetaceae</taxon>
        <taxon>Maudiozyma</taxon>
    </lineage>
</organism>